<name>A0A7S3V1K1_9STRA</name>
<feature type="transmembrane region" description="Helical" evidence="6">
    <location>
        <begin position="210"/>
        <end position="227"/>
    </location>
</feature>
<dbReference type="EMBL" id="HBIN01021016">
    <property type="protein sequence ID" value="CAE0446081.1"/>
    <property type="molecule type" value="Transcribed_RNA"/>
</dbReference>
<feature type="transmembrane region" description="Helical" evidence="6">
    <location>
        <begin position="271"/>
        <end position="292"/>
    </location>
</feature>
<keyword evidence="2 6" id="KW-0812">Transmembrane</keyword>
<dbReference type="PANTHER" id="PTHR10231">
    <property type="entry name" value="NUCLEOTIDE-SUGAR TRANSMEMBRANE TRANSPORTER"/>
    <property type="match status" value="1"/>
</dbReference>
<feature type="region of interest" description="Disordered" evidence="5">
    <location>
        <begin position="22"/>
        <end position="42"/>
    </location>
</feature>
<feature type="region of interest" description="Disordered" evidence="5">
    <location>
        <begin position="392"/>
        <end position="419"/>
    </location>
</feature>
<gene>
    <name evidence="7" type="ORF">ASTO00021_LOCUS16088</name>
</gene>
<keyword evidence="4 6" id="KW-0472">Membrane</keyword>
<evidence type="ECO:0000313" key="7">
    <source>
        <dbReference type="EMBL" id="CAE0446081.1"/>
    </source>
</evidence>
<evidence type="ECO:0000256" key="2">
    <source>
        <dbReference type="ARBA" id="ARBA00022692"/>
    </source>
</evidence>
<evidence type="ECO:0000256" key="3">
    <source>
        <dbReference type="ARBA" id="ARBA00022989"/>
    </source>
</evidence>
<proteinExistence type="predicted"/>
<feature type="transmembrane region" description="Helical" evidence="6">
    <location>
        <begin position="159"/>
        <end position="180"/>
    </location>
</feature>
<feature type="transmembrane region" description="Helical" evidence="6">
    <location>
        <begin position="99"/>
        <end position="119"/>
    </location>
</feature>
<evidence type="ECO:0000256" key="6">
    <source>
        <dbReference type="SAM" id="Phobius"/>
    </source>
</evidence>
<feature type="transmembrane region" description="Helical" evidence="6">
    <location>
        <begin position="239"/>
        <end position="259"/>
    </location>
</feature>
<dbReference type="PIRSF" id="PIRSF005799">
    <property type="entry name" value="UDP-gal_transpt"/>
    <property type="match status" value="1"/>
</dbReference>
<evidence type="ECO:0008006" key="8">
    <source>
        <dbReference type="Google" id="ProtNLM"/>
    </source>
</evidence>
<evidence type="ECO:0000256" key="1">
    <source>
        <dbReference type="ARBA" id="ARBA00004141"/>
    </source>
</evidence>
<feature type="transmembrane region" description="Helical" evidence="6">
    <location>
        <begin position="364"/>
        <end position="381"/>
    </location>
</feature>
<feature type="compositionally biased region" description="Basic and acidic residues" evidence="5">
    <location>
        <begin position="396"/>
        <end position="405"/>
    </location>
</feature>
<dbReference type="NCBIfam" id="TIGR00803">
    <property type="entry name" value="nst"/>
    <property type="match status" value="1"/>
</dbReference>
<accession>A0A7S3V1K1</accession>
<feature type="transmembrane region" description="Helical" evidence="6">
    <location>
        <begin position="61"/>
        <end position="79"/>
    </location>
</feature>
<evidence type="ECO:0000256" key="4">
    <source>
        <dbReference type="ARBA" id="ARBA00023136"/>
    </source>
</evidence>
<evidence type="ECO:0000256" key="5">
    <source>
        <dbReference type="SAM" id="MobiDB-lite"/>
    </source>
</evidence>
<feature type="transmembrane region" description="Helical" evidence="6">
    <location>
        <begin position="312"/>
        <end position="332"/>
    </location>
</feature>
<dbReference type="SUPFAM" id="SSF103481">
    <property type="entry name" value="Multidrug resistance efflux transporter EmrE"/>
    <property type="match status" value="1"/>
</dbReference>
<dbReference type="AlphaFoldDB" id="A0A7S3V1K1"/>
<dbReference type="GO" id="GO:0015165">
    <property type="term" value="F:pyrimidine nucleotide-sugar transmembrane transporter activity"/>
    <property type="evidence" value="ECO:0007669"/>
    <property type="project" value="InterPro"/>
</dbReference>
<protein>
    <recommendedName>
        <fullName evidence="8">Sugar phosphate transporter domain-containing protein</fullName>
    </recommendedName>
</protein>
<dbReference type="InterPro" id="IPR007271">
    <property type="entry name" value="Nuc_sug_transpt"/>
</dbReference>
<reference evidence="7" key="1">
    <citation type="submission" date="2021-01" db="EMBL/GenBank/DDBJ databases">
        <authorList>
            <person name="Corre E."/>
            <person name="Pelletier E."/>
            <person name="Niang G."/>
            <person name="Scheremetjew M."/>
            <person name="Finn R."/>
            <person name="Kale V."/>
            <person name="Holt S."/>
            <person name="Cochrane G."/>
            <person name="Meng A."/>
            <person name="Brown T."/>
            <person name="Cohen L."/>
        </authorList>
    </citation>
    <scope>NUCLEOTIDE SEQUENCE</scope>
    <source>
        <strain evidence="7">GSBS06</strain>
    </source>
</reference>
<feature type="transmembrane region" description="Helical" evidence="6">
    <location>
        <begin position="339"/>
        <end position="358"/>
    </location>
</feature>
<keyword evidence="3 6" id="KW-1133">Transmembrane helix</keyword>
<feature type="compositionally biased region" description="Low complexity" evidence="5">
    <location>
        <begin position="23"/>
        <end position="42"/>
    </location>
</feature>
<organism evidence="7">
    <name type="scientific">Aplanochytrium stocchinoi</name>
    <dbReference type="NCBI Taxonomy" id="215587"/>
    <lineage>
        <taxon>Eukaryota</taxon>
        <taxon>Sar</taxon>
        <taxon>Stramenopiles</taxon>
        <taxon>Bigyra</taxon>
        <taxon>Labyrinthulomycetes</taxon>
        <taxon>Thraustochytrida</taxon>
        <taxon>Thraustochytriidae</taxon>
        <taxon>Aplanochytrium</taxon>
    </lineage>
</organism>
<dbReference type="Pfam" id="PF04142">
    <property type="entry name" value="Nuc_sug_transp"/>
    <property type="match status" value="1"/>
</dbReference>
<dbReference type="InterPro" id="IPR037185">
    <property type="entry name" value="EmrE-like"/>
</dbReference>
<comment type="subcellular location">
    <subcellularLocation>
        <location evidence="1">Membrane</location>
        <topology evidence="1">Multi-pass membrane protein</topology>
    </subcellularLocation>
</comment>
<sequence>MVDLGGSGSSNSEEGILGLITRSPFSPSSSSSTVHSSGGSSSYCGSFSCNFRSKKTDYKSLSLIALVFVNVLLVFSVSISRSPDIHQDSFGRIRRRHLYLTSTAVVVSELFKLLGSLYIEYYLKHGENCAEFGMIRVFCGEVFNEMIHKDMLKIGVPGILYVIENNLLFIALSNLSVAVYEVTDQFKILTTAVFSVYLLNMRLSIIQKTSLFMLATGVGIVELASSHGSHKEDASRNQGVGLCALLAACCISGYAGVTFEKVIKHGRPVSIFIRNVQLALFGVVFGIVAVYFTDEAAIDKDGFFQGYTTTTWIVVIVQAVVGVINALVIKYADNILKGFAASVATILASAISAVLFKLPMNREFVFGVSMVVLSVYLYGTYPAASEQGKRSIVLKDSTKKRDREQIGPSNKVSNHEEPV</sequence>
<dbReference type="GO" id="GO:0000139">
    <property type="term" value="C:Golgi membrane"/>
    <property type="evidence" value="ECO:0007669"/>
    <property type="project" value="InterPro"/>
</dbReference>